<dbReference type="AlphaFoldDB" id="A0A8J6KKA2"/>
<evidence type="ECO:0000256" key="2">
    <source>
        <dbReference type="ARBA" id="ARBA00022837"/>
    </source>
</evidence>
<reference evidence="5" key="1">
    <citation type="submission" date="2020-03" db="EMBL/GenBank/DDBJ databases">
        <title>Studies in the Genomics of Life Span.</title>
        <authorList>
            <person name="Glass D."/>
        </authorList>
    </citation>
    <scope>NUCLEOTIDE SEQUENCE</scope>
    <source>
        <strain evidence="5">LTLLF</strain>
        <tissue evidence="5">Muscle</tissue>
    </source>
</reference>
<dbReference type="GO" id="GO:0005509">
    <property type="term" value="F:calcium ion binding"/>
    <property type="evidence" value="ECO:0007669"/>
    <property type="project" value="InterPro"/>
</dbReference>
<evidence type="ECO:0000256" key="3">
    <source>
        <dbReference type="SAM" id="Phobius"/>
    </source>
</evidence>
<proteinExistence type="predicted"/>
<dbReference type="Proteomes" id="UP000710432">
    <property type="component" value="Unassembled WGS sequence"/>
</dbReference>
<evidence type="ECO:0000313" key="5">
    <source>
        <dbReference type="EMBL" id="KAH0501205.1"/>
    </source>
</evidence>
<dbReference type="PROSITE" id="PS50222">
    <property type="entry name" value="EF_HAND_2"/>
    <property type="match status" value="1"/>
</dbReference>
<keyword evidence="3" id="KW-0472">Membrane</keyword>
<dbReference type="PROSITE" id="PS00018">
    <property type="entry name" value="EF_HAND_1"/>
    <property type="match status" value="2"/>
</dbReference>
<dbReference type="InterPro" id="IPR018247">
    <property type="entry name" value="EF_Hand_1_Ca_BS"/>
</dbReference>
<dbReference type="EMBL" id="JAATJU010026858">
    <property type="protein sequence ID" value="KAH0501205.1"/>
    <property type="molecule type" value="Genomic_DNA"/>
</dbReference>
<evidence type="ECO:0000256" key="1">
    <source>
        <dbReference type="ARBA" id="ARBA00022723"/>
    </source>
</evidence>
<gene>
    <name evidence="5" type="ORF">LTLLF_198485</name>
</gene>
<dbReference type="Gene3D" id="1.10.238.10">
    <property type="entry name" value="EF-hand"/>
    <property type="match status" value="1"/>
</dbReference>
<keyword evidence="3" id="KW-1133">Transmembrane helix</keyword>
<evidence type="ECO:0000259" key="4">
    <source>
        <dbReference type="PROSITE" id="PS50222"/>
    </source>
</evidence>
<dbReference type="InterPro" id="IPR011992">
    <property type="entry name" value="EF-hand-dom_pair"/>
</dbReference>
<feature type="domain" description="EF-hand" evidence="4">
    <location>
        <begin position="36"/>
        <end position="71"/>
    </location>
</feature>
<protein>
    <submittedName>
        <fullName evidence="5">Follistatin-related protein 4</fullName>
    </submittedName>
</protein>
<feature type="transmembrane region" description="Helical" evidence="3">
    <location>
        <begin position="119"/>
        <end position="137"/>
    </location>
</feature>
<name>A0A8J6KKA2_MICOH</name>
<evidence type="ECO:0000313" key="6">
    <source>
        <dbReference type="Proteomes" id="UP000710432"/>
    </source>
</evidence>
<dbReference type="InterPro" id="IPR002048">
    <property type="entry name" value="EF_hand_dom"/>
</dbReference>
<keyword evidence="1" id="KW-0479">Metal-binding</keyword>
<dbReference type="SUPFAM" id="SSF47473">
    <property type="entry name" value="EF-hand"/>
    <property type="match status" value="1"/>
</dbReference>
<comment type="caution">
    <text evidence="5">The sequence shown here is derived from an EMBL/GenBank/DDBJ whole genome shotgun (WGS) entry which is preliminary data.</text>
</comment>
<accession>A0A8J6KKA2</accession>
<keyword evidence="3" id="KW-0812">Transmembrane</keyword>
<keyword evidence="2" id="KW-0106">Calcium</keyword>
<organism evidence="5 6">
    <name type="scientific">Microtus ochrogaster</name>
    <name type="common">Prairie vole</name>
    <dbReference type="NCBI Taxonomy" id="79684"/>
    <lineage>
        <taxon>Eukaryota</taxon>
        <taxon>Metazoa</taxon>
        <taxon>Chordata</taxon>
        <taxon>Craniata</taxon>
        <taxon>Vertebrata</taxon>
        <taxon>Euteleostomi</taxon>
        <taxon>Mammalia</taxon>
        <taxon>Eutheria</taxon>
        <taxon>Euarchontoglires</taxon>
        <taxon>Glires</taxon>
        <taxon>Rodentia</taxon>
        <taxon>Myomorpha</taxon>
        <taxon>Muroidea</taxon>
        <taxon>Cricetidae</taxon>
        <taxon>Arvicolinae</taxon>
        <taxon>Microtus</taxon>
    </lineage>
</organism>
<sequence>MCTMAGYARLKNVLLALQSRRQPLQQGTNRQNLASQKRLLVESLFKDLDTDGSGHLSSLELAQYVLKEQDLDGSLKGCSPSDLLRFDDYNTDGFLTLGEFYTAFRAKPYTPSSGSPETVLSSSLLFSLLLLLLFLLYPF</sequence>